<evidence type="ECO:0000313" key="1">
    <source>
        <dbReference type="EMBL" id="OCH78562.1"/>
    </source>
</evidence>
<evidence type="ECO:0000313" key="2">
    <source>
        <dbReference type="Proteomes" id="UP000093173"/>
    </source>
</evidence>
<protein>
    <submittedName>
        <fullName evidence="1">Uncharacterized protein</fullName>
    </submittedName>
</protein>
<reference evidence="2" key="1">
    <citation type="submission" date="2016-06" db="EMBL/GenBank/DDBJ databases">
        <authorList>
            <person name="Hehemann J.-H."/>
            <person name="Arevalo P."/>
            <person name="Datta M.S."/>
            <person name="Polz M.F."/>
        </authorList>
    </citation>
    <scope>NUCLEOTIDE SEQUENCE [LARGE SCALE GENOMIC DNA]</scope>
    <source>
        <strain evidence="2">9CSC122</strain>
    </source>
</reference>
<dbReference type="Proteomes" id="UP000093173">
    <property type="component" value="Unassembled WGS sequence"/>
</dbReference>
<gene>
    <name evidence="1" type="ORF">A6E14_17315</name>
</gene>
<organism evidence="1 2">
    <name type="scientific">Vibrio genomosp. F10</name>
    <dbReference type="NCBI Taxonomy" id="723171"/>
    <lineage>
        <taxon>Bacteria</taxon>
        <taxon>Pseudomonadati</taxon>
        <taxon>Pseudomonadota</taxon>
        <taxon>Gammaproteobacteria</taxon>
        <taxon>Vibrionales</taxon>
        <taxon>Vibrionaceae</taxon>
        <taxon>Vibrio</taxon>
    </lineage>
</organism>
<dbReference type="AlphaFoldDB" id="A0A1B9R314"/>
<keyword evidence="2" id="KW-1185">Reference proteome</keyword>
<proteinExistence type="predicted"/>
<comment type="caution">
    <text evidence="1">The sequence shown here is derived from an EMBL/GenBank/DDBJ whole genome shotgun (WGS) entry which is preliminary data.</text>
</comment>
<dbReference type="RefSeq" id="WP_065576275.1">
    <property type="nucleotide sequence ID" value="NZ_JBNGCH010000108.1"/>
</dbReference>
<accession>A0A1B9R314</accession>
<dbReference type="EMBL" id="MAJZ01000108">
    <property type="protein sequence ID" value="OCH78562.1"/>
    <property type="molecule type" value="Genomic_DNA"/>
</dbReference>
<name>A0A1B9R314_9VIBR</name>
<sequence>MQSPSVVISTSSIGYSFDILIQHWCERLTAYRRYSNGQCEKIEGGIGIGLNFIEGGEHKSAWLSKVPRGLIDNTEAFPEHQYQMLWLAANSVNAEDILTVRPLILALICERYPVDNQMALSLAKLGQRDILKQLGFASTKSALKFIDKLTLTYERSSEILHVIKMLDVRTSHFRKFRHYIKVNF</sequence>